<reference evidence="1 2" key="1">
    <citation type="submission" date="2017-07" db="EMBL/GenBank/DDBJ databases">
        <title>Phylogenetic study on the rhizospheric bacterium Ochrobactrum sp. A44.</title>
        <authorList>
            <person name="Krzyzanowska D.M."/>
            <person name="Ossowicki A."/>
            <person name="Rajewska M."/>
            <person name="Maciag T."/>
            <person name="Kaczynski Z."/>
            <person name="Czerwicka M."/>
            <person name="Jafra S."/>
        </authorList>
    </citation>
    <scope>NUCLEOTIDE SEQUENCE [LARGE SCALE GENOMIC DNA]</scope>
    <source>
        <strain evidence="1 2">OgA9a</strain>
    </source>
</reference>
<protein>
    <submittedName>
        <fullName evidence="1">Type IV secretion AvhB1 domain protein</fullName>
    </submittedName>
</protein>
<evidence type="ECO:0000313" key="1">
    <source>
        <dbReference type="EMBL" id="OYR18683.1"/>
    </source>
</evidence>
<name>A0A256FV37_9HYPH</name>
<keyword evidence="2" id="KW-1185">Reference proteome</keyword>
<evidence type="ECO:0000313" key="2">
    <source>
        <dbReference type="Proteomes" id="UP000216478"/>
    </source>
</evidence>
<sequence>LAIRINTDRPLPEQPKTRAEAIETATTLIAEGHDIDLGLAGINSGDLGRLGLSVSDTFDFCLNIKASASLLEAYYRIALQGGATTAQAEAVMLRSYFGNGDASVGEMVGYDKKVLAERERLSSQLDRIEIVEAQAQA</sequence>
<dbReference type="EMBL" id="NNRL01000125">
    <property type="protein sequence ID" value="OYR18683.1"/>
    <property type="molecule type" value="Genomic_DNA"/>
</dbReference>
<proteinExistence type="predicted"/>
<organism evidence="1 2">
    <name type="scientific">Brucella grignonensis</name>
    <dbReference type="NCBI Taxonomy" id="94627"/>
    <lineage>
        <taxon>Bacteria</taxon>
        <taxon>Pseudomonadati</taxon>
        <taxon>Pseudomonadota</taxon>
        <taxon>Alphaproteobacteria</taxon>
        <taxon>Hyphomicrobiales</taxon>
        <taxon>Brucellaceae</taxon>
        <taxon>Brucella/Ochrobactrum group</taxon>
        <taxon>Brucella</taxon>
    </lineage>
</organism>
<comment type="caution">
    <text evidence="1">The sequence shown here is derived from an EMBL/GenBank/DDBJ whole genome shotgun (WGS) entry which is preliminary data.</text>
</comment>
<gene>
    <name evidence="1" type="primary">avhB1</name>
    <name evidence="1" type="ORF">CEV33_4838</name>
</gene>
<dbReference type="Proteomes" id="UP000216478">
    <property type="component" value="Unassembled WGS sequence"/>
</dbReference>
<accession>A0A256FV37</accession>
<feature type="non-terminal residue" evidence="1">
    <location>
        <position position="1"/>
    </location>
</feature>
<feature type="non-terminal residue" evidence="1">
    <location>
        <position position="137"/>
    </location>
</feature>
<dbReference type="AlphaFoldDB" id="A0A256FV37"/>
<dbReference type="OrthoDB" id="8277605at2"/>